<comment type="catalytic activity">
    <reaction evidence="1 18">
        <text>S-ubiquitinyl-[E2 ubiquitin-conjugating enzyme]-L-cysteine + [acceptor protein]-L-lysine = [E2 ubiquitin-conjugating enzyme]-L-cysteine + N(6)-ubiquitinyl-[acceptor protein]-L-lysine.</text>
        <dbReference type="EC" id="2.3.2.27"/>
    </reaction>
</comment>
<dbReference type="EMBL" id="JAUCMV010000001">
    <property type="protein sequence ID" value="KAK0429354.1"/>
    <property type="molecule type" value="Genomic_DNA"/>
</dbReference>
<accession>A0AA39IUD7</accession>
<keyword evidence="8 18" id="KW-0808">Transferase</keyword>
<name>A0AA39IUD7_9BILA</name>
<organism evidence="20 21">
    <name type="scientific">Steinernema hermaphroditum</name>
    <dbReference type="NCBI Taxonomy" id="289476"/>
    <lineage>
        <taxon>Eukaryota</taxon>
        <taxon>Metazoa</taxon>
        <taxon>Ecdysozoa</taxon>
        <taxon>Nematoda</taxon>
        <taxon>Chromadorea</taxon>
        <taxon>Rhabditida</taxon>
        <taxon>Tylenchina</taxon>
        <taxon>Panagrolaimomorpha</taxon>
        <taxon>Strongyloidoidea</taxon>
        <taxon>Steinernematidae</taxon>
        <taxon>Steinernema</taxon>
    </lineage>
</organism>
<evidence type="ECO:0000313" key="20">
    <source>
        <dbReference type="EMBL" id="KAK0429354.1"/>
    </source>
</evidence>
<dbReference type="InterPro" id="IPR039804">
    <property type="entry name" value="RING-CH-C4HC3_LTN1"/>
</dbReference>
<dbReference type="Pfam" id="PF22958">
    <property type="entry name" value="Ltn1_1st"/>
    <property type="match status" value="1"/>
</dbReference>
<proteinExistence type="inferred from homology"/>
<keyword evidence="9 18" id="KW-0479">Metal-binding</keyword>
<evidence type="ECO:0000256" key="8">
    <source>
        <dbReference type="ARBA" id="ARBA00022679"/>
    </source>
</evidence>
<dbReference type="Gene3D" id="3.30.40.10">
    <property type="entry name" value="Zinc/RING finger domain, C3HC4 (zinc finger)"/>
    <property type="match status" value="1"/>
</dbReference>
<dbReference type="PANTHER" id="PTHR12389">
    <property type="entry name" value="ZINC FINGER PROTEIN 294"/>
    <property type="match status" value="1"/>
</dbReference>
<evidence type="ECO:0000256" key="3">
    <source>
        <dbReference type="ARBA" id="ARBA00004906"/>
    </source>
</evidence>
<dbReference type="Gene3D" id="1.25.10.10">
    <property type="entry name" value="Leucine-rich Repeat Variant"/>
    <property type="match status" value="1"/>
</dbReference>
<dbReference type="PROSITE" id="PS50089">
    <property type="entry name" value="ZF_RING_2"/>
    <property type="match status" value="1"/>
</dbReference>
<dbReference type="InterPro" id="IPR054476">
    <property type="entry name" value="Ltn1_N"/>
</dbReference>
<sequence>MDRRRGGAKSASSSRAAELLRSQGFQVGFVGFGEATNIFQQGGADSKPSVEIDPEIRAAFGKLTKKDRRTREGALDSLAKILQVKNEEEVKCSFGYYVGNYSTFVTDCSAAFRAEANNVLKMYIRRLKKEIQEELKQILPLVLFSTYDAQNMVAKSAGAIFTECFDEEKRAKIRAAFASGTVSIAVQIINRSHKLVQPQKFTDEESDEDRVNRLVAQSLAALHDLGETADVALLQEMTTNSTTVSKLLSMPENVRSSLFLLFTRLLRADIEPFFATKVPSSVLSSLDSKNVALSRNAFECFLLFADAEQFYEVVKIEKAVIPKFVAMIRKKDRHWLVLEAYLLPSFALIYKHLPTEDHKSKLMRSIVESFFDGNVLENAFPVKSWSKAFGELVQFSFLNSSMKSDLDFLATKIFAYLDTVIDANDSESLTSAASLLSWLYKKDLATTEFRNTLELNMKNKLPSSATLLERFLPELEHQDRMIQESFLSCTAIPNSLLLKLLPFSQNKHDLLTPKDFAHRIEREENSDIRILLLNELIEFLNEYSCDETLDTLLRLESISTSCEVIASLAKNEKNWNDRILPAIPRVKSLNRVAGHILLHKEPSSIWIYWDDVVTALGFLRTDELNSFLEEWMPFIEPSHLERFADLLKEDSAELKNLNDHMRERAQIKLISLLIQQPTGVIASTQEIRKAIDVVTGFSSKPDSERLRDEIDGLMGFDLSTEHVRFAAEVILKCGLQDIMFTDQKHFNSFCEQLDIYSENFVAEGLELLPLLTNFKRRHEKLDVREYLRRAYFYALIIRDQPRTTNDMTFATVVVCAALGEFLVNKKLVPREWDEEIKESVSRLTEIILEKQESWKTDFVMSIRPLPPQCSYYMAVRYLQGFAFRKTCIDVPIIKREFEKDHDEKYLALLVALKSFMRHQDIVPCQGLSEVAKAAWAAEFMSMRKGYSEETAVEYWELNNVGGDEADDEEDLRKLVETHGFDSFLFSYAKDSEDSVSHNILTSTYARLLSRLHATYLVEQENALCPDSRDFMDAALVTMLDVLSSADMNEKAAWIFDVYATMAARLYRRYIEDYIATASIELPSDHIRDCREAWRDFLFPTCSPAFVSYFLHRSNVHLGNAPHYLAVEVSRTVCSMKTAEFSFKDMNLPSSVDPTLDQLKYSEELQNVLAPVLGMICASPQAPVCAQLAAVQILKSLIPDMFAHENKENYDREKEGKCTLTKFKLPYVLEDTLKTINCTDQWQNIPPALLVWDALMDYALLLDVSEKFTFCRSLESDENRLQGELITILTTIYTKLPDSPALLEKTIRTKRVIVEESLILQDNCTGILFTQKPCHENFYHGHYYANLFYRTITAIPAHVRDWAKSLNKMHYAIVDKFIQQNISPLLIKHELQNMKAAAAADKKENLQIRIMPAIGQITAEYKFEDSSMVLNIVIPTDYPLSLPNVNYEKKMLEVQKQRKWLLQLIAFLTHQNGSMWDGVNQWRRSIEDHMEGVEECLICFSTVSADNFQLPKIQCKPCKKKFHGSCLYKWFESKDVPTCPHCRASFL</sequence>
<comment type="caution">
    <text evidence="20">The sequence shown here is derived from an EMBL/GenBank/DDBJ whole genome shotgun (WGS) entry which is preliminary data.</text>
</comment>
<keyword evidence="13 18" id="KW-0862">Zinc</keyword>
<evidence type="ECO:0000256" key="12">
    <source>
        <dbReference type="ARBA" id="ARBA00022786"/>
    </source>
</evidence>
<dbReference type="InterPro" id="IPR039795">
    <property type="entry name" value="LTN1/Rkr1"/>
</dbReference>
<dbReference type="Pfam" id="PF24618">
    <property type="entry name" value="LTN1_E3_ligase_5th"/>
    <property type="match status" value="1"/>
</dbReference>
<dbReference type="Pfam" id="PF22999">
    <property type="entry name" value="LTN1_E3_ligase_6th"/>
    <property type="match status" value="1"/>
</dbReference>
<evidence type="ECO:0000256" key="7">
    <source>
        <dbReference type="ARBA" id="ARBA00022490"/>
    </source>
</evidence>
<dbReference type="InterPro" id="IPR011989">
    <property type="entry name" value="ARM-like"/>
</dbReference>
<dbReference type="InterPro" id="IPR016024">
    <property type="entry name" value="ARM-type_fold"/>
</dbReference>
<dbReference type="PANTHER" id="PTHR12389:SF0">
    <property type="entry name" value="E3 UBIQUITIN-PROTEIN LIGASE LISTERIN"/>
    <property type="match status" value="1"/>
</dbReference>
<gene>
    <name evidence="20" type="ORF">QR680_011338</name>
</gene>
<dbReference type="EC" id="2.3.2.27" evidence="5 18"/>
<dbReference type="InterPro" id="IPR056241">
    <property type="entry name" value="LTN1_HEAT_5th"/>
</dbReference>
<comment type="similarity">
    <text evidence="4 18">Belongs to the LTN1 family.</text>
</comment>
<feature type="domain" description="RING-type" evidence="19">
    <location>
        <begin position="1495"/>
        <end position="1542"/>
    </location>
</feature>
<dbReference type="GO" id="GO:0061630">
    <property type="term" value="F:ubiquitin protein ligase activity"/>
    <property type="evidence" value="ECO:0007669"/>
    <property type="project" value="UniProtKB-UniRule"/>
</dbReference>
<evidence type="ECO:0000256" key="10">
    <source>
        <dbReference type="ARBA" id="ARBA00022737"/>
    </source>
</evidence>
<dbReference type="GO" id="GO:0072344">
    <property type="term" value="P:rescue of stalled ribosome"/>
    <property type="evidence" value="ECO:0007669"/>
    <property type="project" value="UniProtKB-UniRule"/>
</dbReference>
<dbReference type="SUPFAM" id="SSF57850">
    <property type="entry name" value="RING/U-box"/>
    <property type="match status" value="1"/>
</dbReference>
<evidence type="ECO:0000256" key="2">
    <source>
        <dbReference type="ARBA" id="ARBA00004514"/>
    </source>
</evidence>
<dbReference type="GO" id="GO:1990116">
    <property type="term" value="P:ribosome-associated ubiquitin-dependent protein catabolic process"/>
    <property type="evidence" value="ECO:0007669"/>
    <property type="project" value="UniProtKB-UniRule"/>
</dbReference>
<evidence type="ECO:0000256" key="16">
    <source>
        <dbReference type="ARBA" id="ARBA00065062"/>
    </source>
</evidence>
<dbReference type="Proteomes" id="UP001175271">
    <property type="component" value="Unassembled WGS sequence"/>
</dbReference>
<evidence type="ECO:0000256" key="9">
    <source>
        <dbReference type="ARBA" id="ARBA00022723"/>
    </source>
</evidence>
<evidence type="ECO:0000256" key="5">
    <source>
        <dbReference type="ARBA" id="ARBA00012483"/>
    </source>
</evidence>
<dbReference type="CDD" id="cd16491">
    <property type="entry name" value="RING-CH-C4HC3_LTN1"/>
    <property type="match status" value="1"/>
</dbReference>
<dbReference type="InterPro" id="IPR054477">
    <property type="entry name" value="LTN1_E3_ligase_6th"/>
</dbReference>
<comment type="function">
    <text evidence="15">E3 ubiquitin-protein ligase. Component of the ribosome quality control complex (RQC), a ribosome-associated complex that mediates ubiquitination and extraction of incompletely synthesized nascent chains for proteasomal degradation. Ubiquitination leads to vcp/p97 recruitment for extraction and degradation of the incomplete translation product.</text>
</comment>
<dbReference type="GO" id="GO:0008270">
    <property type="term" value="F:zinc ion binding"/>
    <property type="evidence" value="ECO:0007669"/>
    <property type="project" value="UniProtKB-KW"/>
</dbReference>
<comment type="subcellular location">
    <subcellularLocation>
        <location evidence="2">Cytoplasm</location>
        <location evidence="2">Cytosol</location>
    </subcellularLocation>
</comment>
<protein>
    <recommendedName>
        <fullName evidence="6 18">E3 ubiquitin-protein ligase listerin</fullName>
        <ecNumber evidence="5 18">2.3.2.27</ecNumber>
    </recommendedName>
    <alternativeName>
        <fullName evidence="14 18">RING-type E3 ubiquitin transferase listerin</fullName>
    </alternativeName>
</protein>
<keyword evidence="21" id="KW-1185">Reference proteome</keyword>
<dbReference type="InterPro" id="IPR001841">
    <property type="entry name" value="Znf_RING"/>
</dbReference>
<dbReference type="Pfam" id="PF13639">
    <property type="entry name" value="zf-RING_2"/>
    <property type="match status" value="1"/>
</dbReference>
<evidence type="ECO:0000256" key="18">
    <source>
        <dbReference type="RuleBase" id="RU367090"/>
    </source>
</evidence>
<keyword evidence="11 17" id="KW-0863">Zinc-finger</keyword>
<evidence type="ECO:0000256" key="11">
    <source>
        <dbReference type="ARBA" id="ARBA00022771"/>
    </source>
</evidence>
<evidence type="ECO:0000259" key="19">
    <source>
        <dbReference type="PROSITE" id="PS50089"/>
    </source>
</evidence>
<keyword evidence="7" id="KW-0963">Cytoplasm</keyword>
<evidence type="ECO:0000256" key="14">
    <source>
        <dbReference type="ARBA" id="ARBA00032366"/>
    </source>
</evidence>
<evidence type="ECO:0000256" key="15">
    <source>
        <dbReference type="ARBA" id="ARBA00053497"/>
    </source>
</evidence>
<keyword evidence="12 18" id="KW-0833">Ubl conjugation pathway</keyword>
<dbReference type="InterPro" id="IPR013083">
    <property type="entry name" value="Znf_RING/FYVE/PHD"/>
</dbReference>
<evidence type="ECO:0000256" key="17">
    <source>
        <dbReference type="PROSITE-ProRule" id="PRU00175"/>
    </source>
</evidence>
<evidence type="ECO:0000256" key="4">
    <source>
        <dbReference type="ARBA" id="ARBA00007997"/>
    </source>
</evidence>
<comment type="subunit">
    <text evidence="16">Component of the ribosome quality control complex (RQC), composed of at least the E3 ubiquitin ligase ltn1 and nemf. The complex probably also contains tcf25 as well as vcp/p97 and its ubiquitin-binding cofactors. RQC forms a stable complex with 60S ribosomal subunits.</text>
</comment>
<evidence type="ECO:0000256" key="13">
    <source>
        <dbReference type="ARBA" id="ARBA00022833"/>
    </source>
</evidence>
<evidence type="ECO:0000256" key="6">
    <source>
        <dbReference type="ARBA" id="ARBA00017157"/>
    </source>
</evidence>
<reference evidence="20" key="1">
    <citation type="submission" date="2023-06" db="EMBL/GenBank/DDBJ databases">
        <title>Genomic analysis of the entomopathogenic nematode Steinernema hermaphroditum.</title>
        <authorList>
            <person name="Schwarz E.M."/>
            <person name="Heppert J.K."/>
            <person name="Baniya A."/>
            <person name="Schwartz H.T."/>
            <person name="Tan C.-H."/>
            <person name="Antoshechkin I."/>
            <person name="Sternberg P.W."/>
            <person name="Goodrich-Blair H."/>
            <person name="Dillman A.R."/>
        </authorList>
    </citation>
    <scope>NUCLEOTIDE SEQUENCE</scope>
    <source>
        <strain evidence="20">PS9179</strain>
        <tissue evidence="20">Whole animal</tissue>
    </source>
</reference>
<keyword evidence="10" id="KW-0677">Repeat</keyword>
<comment type="pathway">
    <text evidence="3 18">Protein modification; protein ubiquitination.</text>
</comment>
<dbReference type="FunFam" id="3.30.40.10:FF:000038">
    <property type="entry name" value="E3 ubiquitin-protein ligase listerin"/>
    <property type="match status" value="1"/>
</dbReference>
<dbReference type="GO" id="GO:0005829">
    <property type="term" value="C:cytosol"/>
    <property type="evidence" value="ECO:0007669"/>
    <property type="project" value="UniProtKB-SubCell"/>
</dbReference>
<dbReference type="GO" id="GO:1990112">
    <property type="term" value="C:RQC complex"/>
    <property type="evidence" value="ECO:0007669"/>
    <property type="project" value="UniProtKB-UniRule"/>
</dbReference>
<dbReference type="GO" id="GO:0043023">
    <property type="term" value="F:ribosomal large subunit binding"/>
    <property type="evidence" value="ECO:0007669"/>
    <property type="project" value="TreeGrafter"/>
</dbReference>
<dbReference type="Pfam" id="PF23009">
    <property type="entry name" value="UBC_like"/>
    <property type="match status" value="1"/>
</dbReference>
<dbReference type="SUPFAM" id="SSF48371">
    <property type="entry name" value="ARM repeat"/>
    <property type="match status" value="1"/>
</dbReference>
<evidence type="ECO:0000313" key="21">
    <source>
        <dbReference type="Proteomes" id="UP001175271"/>
    </source>
</evidence>
<evidence type="ECO:0000256" key="1">
    <source>
        <dbReference type="ARBA" id="ARBA00000900"/>
    </source>
</evidence>
<dbReference type="InterPro" id="IPR054478">
    <property type="entry name" value="LTN1_UBC"/>
</dbReference>